<dbReference type="AlphaFoldDB" id="A0A8H7V1W0"/>
<dbReference type="Pfam" id="PF03732">
    <property type="entry name" value="Retrotrans_gag"/>
    <property type="match status" value="1"/>
</dbReference>
<evidence type="ECO:0000259" key="1">
    <source>
        <dbReference type="Pfam" id="PF03732"/>
    </source>
</evidence>
<feature type="domain" description="Retrotransposon gag" evidence="1">
    <location>
        <begin position="27"/>
        <end position="93"/>
    </location>
</feature>
<dbReference type="InterPro" id="IPR005162">
    <property type="entry name" value="Retrotrans_gag_dom"/>
</dbReference>
<comment type="caution">
    <text evidence="2">The sequence shown here is derived from an EMBL/GenBank/DDBJ whole genome shotgun (WGS) entry which is preliminary data.</text>
</comment>
<name>A0A8H7V1W0_9FUNG</name>
<proteinExistence type="predicted"/>
<keyword evidence="3" id="KW-1185">Reference proteome</keyword>
<dbReference type="Proteomes" id="UP000603453">
    <property type="component" value="Unassembled WGS sequence"/>
</dbReference>
<evidence type="ECO:0000313" key="2">
    <source>
        <dbReference type="EMBL" id="KAG2198444.1"/>
    </source>
</evidence>
<gene>
    <name evidence="2" type="ORF">INT47_009021</name>
</gene>
<accession>A0A8H7V1W0</accession>
<protein>
    <recommendedName>
        <fullName evidence="1">Retrotransposon gag domain-containing protein</fullName>
    </recommendedName>
</protein>
<reference evidence="2" key="1">
    <citation type="submission" date="2020-12" db="EMBL/GenBank/DDBJ databases">
        <title>Metabolic potential, ecology and presence of endohyphal bacteria is reflected in genomic diversity of Mucoromycotina.</title>
        <authorList>
            <person name="Muszewska A."/>
            <person name="Okrasinska A."/>
            <person name="Steczkiewicz K."/>
            <person name="Drgas O."/>
            <person name="Orlowska M."/>
            <person name="Perlinska-Lenart U."/>
            <person name="Aleksandrzak-Piekarczyk T."/>
            <person name="Szatraj K."/>
            <person name="Zielenkiewicz U."/>
            <person name="Pilsyk S."/>
            <person name="Malc E."/>
            <person name="Mieczkowski P."/>
            <person name="Kruszewska J.S."/>
            <person name="Biernat P."/>
            <person name="Pawlowska J."/>
        </authorList>
    </citation>
    <scope>NUCLEOTIDE SEQUENCE</scope>
    <source>
        <strain evidence="2">WA0000017839</strain>
    </source>
</reference>
<organism evidence="2 3">
    <name type="scientific">Mucor saturninus</name>
    <dbReference type="NCBI Taxonomy" id="64648"/>
    <lineage>
        <taxon>Eukaryota</taxon>
        <taxon>Fungi</taxon>
        <taxon>Fungi incertae sedis</taxon>
        <taxon>Mucoromycota</taxon>
        <taxon>Mucoromycotina</taxon>
        <taxon>Mucoromycetes</taxon>
        <taxon>Mucorales</taxon>
        <taxon>Mucorineae</taxon>
        <taxon>Mucoraceae</taxon>
        <taxon>Mucor</taxon>
    </lineage>
</organism>
<sequence>MAWLKESARLSETNQWDNDKRCEMLTDNLEGEAKEWFTKNKDNMKNFDQLKEGLINQYKDTKELILQRLIHTTMKESESMDTYANRFSEAVEKYLNFCQKEGSEQDLSLKDILLNMVNNISPLTTKHAVLPLSSEIDRVIGQEKDMNSVSSEKFEDIVTSVINFALANEPVNIVKEIASTPPSQEFSDAFFKLCVVGACSGMVTMKLYKYDNYRQELFYDSLDEYLQNNLNLLL</sequence>
<evidence type="ECO:0000313" key="3">
    <source>
        <dbReference type="Proteomes" id="UP000603453"/>
    </source>
</evidence>
<dbReference type="EMBL" id="JAEPRD010000111">
    <property type="protein sequence ID" value="KAG2198444.1"/>
    <property type="molecule type" value="Genomic_DNA"/>
</dbReference>